<evidence type="ECO:0000259" key="3">
    <source>
        <dbReference type="PROSITE" id="PS50127"/>
    </source>
</evidence>
<dbReference type="OrthoDB" id="1158011at2759"/>
<accession>A0A8H6RGH0</accession>
<sequence>MGTKSPSVRRIMKEAAEFANQPSSDFTAAPLESDLFEWHFTLRGPPAPSPFDGGIYHGRIVLPPAYPLKPPSFRFLTPTGRFEVNREICLSISGHHEETWQPAWGIRTALVAIRSFMDTDAKGQLGGMDASDEVRKRFAGQSKASKCHTCGKTNEQIMAEQEELVKEAGGEKKQEEVPEELRLAYREDLSKDKSAEKTEQSASEPTAVPSPATVSTEVRQRNPAQAAEPASATASTATLQSPQPIAPQSIATAPVQQQQRPRPPPQDDALLPYIDKAIYGILAAIIILIYKKLVV</sequence>
<evidence type="ECO:0000256" key="2">
    <source>
        <dbReference type="SAM" id="MobiDB-lite"/>
    </source>
</evidence>
<feature type="compositionally biased region" description="Basic and acidic residues" evidence="2">
    <location>
        <begin position="187"/>
        <end position="199"/>
    </location>
</feature>
<feature type="domain" description="UBC core" evidence="3">
    <location>
        <begin position="6"/>
        <end position="156"/>
    </location>
</feature>
<evidence type="ECO:0000313" key="4">
    <source>
        <dbReference type="EMBL" id="KAF7190307.1"/>
    </source>
</evidence>
<keyword evidence="5" id="KW-1185">Reference proteome</keyword>
<dbReference type="InterPro" id="IPR000608">
    <property type="entry name" value="UBC"/>
</dbReference>
<dbReference type="PANTHER" id="PTHR24067">
    <property type="entry name" value="UBIQUITIN-CONJUGATING ENZYME E2"/>
    <property type="match status" value="1"/>
</dbReference>
<dbReference type="CDD" id="cd23799">
    <property type="entry name" value="UBCc_UBE2J"/>
    <property type="match status" value="1"/>
</dbReference>
<comment type="caution">
    <text evidence="4">The sequence shown here is derived from an EMBL/GenBank/DDBJ whole genome shotgun (WGS) entry which is preliminary data.</text>
</comment>
<dbReference type="InterPro" id="IPR016135">
    <property type="entry name" value="UBQ-conjugating_enzyme/RWD"/>
</dbReference>
<dbReference type="Pfam" id="PF00179">
    <property type="entry name" value="UQ_con"/>
    <property type="match status" value="1"/>
</dbReference>
<gene>
    <name evidence="4" type="ORF">HII31_08638</name>
</gene>
<protein>
    <submittedName>
        <fullName evidence="4">Ubiquitin-conjugating enzyme E2 J1</fullName>
    </submittedName>
</protein>
<feature type="compositionally biased region" description="Low complexity" evidence="2">
    <location>
        <begin position="223"/>
        <end position="243"/>
    </location>
</feature>
<dbReference type="InterPro" id="IPR050113">
    <property type="entry name" value="Ub_conjugating_enzyme"/>
</dbReference>
<reference evidence="4" key="1">
    <citation type="submission" date="2020-04" db="EMBL/GenBank/DDBJ databases">
        <title>Draft genome resource of the tomato pathogen Pseudocercospora fuligena.</title>
        <authorList>
            <person name="Zaccaron A."/>
        </authorList>
    </citation>
    <scope>NUCLEOTIDE SEQUENCE</scope>
    <source>
        <strain evidence="4">PF001</strain>
    </source>
</reference>
<name>A0A8H6RGH0_9PEZI</name>
<evidence type="ECO:0000256" key="1">
    <source>
        <dbReference type="ARBA" id="ARBA00022786"/>
    </source>
</evidence>
<evidence type="ECO:0000313" key="5">
    <source>
        <dbReference type="Proteomes" id="UP000660729"/>
    </source>
</evidence>
<dbReference type="SMART" id="SM00212">
    <property type="entry name" value="UBCc"/>
    <property type="match status" value="1"/>
</dbReference>
<organism evidence="4 5">
    <name type="scientific">Pseudocercospora fuligena</name>
    <dbReference type="NCBI Taxonomy" id="685502"/>
    <lineage>
        <taxon>Eukaryota</taxon>
        <taxon>Fungi</taxon>
        <taxon>Dikarya</taxon>
        <taxon>Ascomycota</taxon>
        <taxon>Pezizomycotina</taxon>
        <taxon>Dothideomycetes</taxon>
        <taxon>Dothideomycetidae</taxon>
        <taxon>Mycosphaerellales</taxon>
        <taxon>Mycosphaerellaceae</taxon>
        <taxon>Pseudocercospora</taxon>
    </lineage>
</organism>
<keyword evidence="1" id="KW-0833">Ubl conjugation pathway</keyword>
<feature type="region of interest" description="Disordered" evidence="2">
    <location>
        <begin position="187"/>
        <end position="268"/>
    </location>
</feature>
<dbReference type="PROSITE" id="PS50127">
    <property type="entry name" value="UBC_2"/>
    <property type="match status" value="1"/>
</dbReference>
<dbReference type="AlphaFoldDB" id="A0A8H6RGH0"/>
<dbReference type="FunFam" id="3.10.110.10:FF:000093">
    <property type="entry name" value="Ubiquitin conjugating enzyme (UbcF), putative"/>
    <property type="match status" value="1"/>
</dbReference>
<dbReference type="EMBL" id="JABCIY010000175">
    <property type="protein sequence ID" value="KAF7190307.1"/>
    <property type="molecule type" value="Genomic_DNA"/>
</dbReference>
<dbReference type="Proteomes" id="UP000660729">
    <property type="component" value="Unassembled WGS sequence"/>
</dbReference>
<dbReference type="SUPFAM" id="SSF54495">
    <property type="entry name" value="UBC-like"/>
    <property type="match status" value="1"/>
</dbReference>
<proteinExistence type="predicted"/>
<dbReference type="Gene3D" id="3.10.110.10">
    <property type="entry name" value="Ubiquitin Conjugating Enzyme"/>
    <property type="match status" value="1"/>
</dbReference>